<dbReference type="InterPro" id="IPR029044">
    <property type="entry name" value="Nucleotide-diphossugar_trans"/>
</dbReference>
<evidence type="ECO:0000313" key="2">
    <source>
        <dbReference type="Proteomes" id="UP000294914"/>
    </source>
</evidence>
<organism evidence="1 2">
    <name type="scientific">Thiohalophilus thiocyanatoxydans</name>
    <dbReference type="NCBI Taxonomy" id="381308"/>
    <lineage>
        <taxon>Bacteria</taxon>
        <taxon>Pseudomonadati</taxon>
        <taxon>Pseudomonadota</taxon>
        <taxon>Gammaproteobacteria</taxon>
        <taxon>Thiohalomonadales</taxon>
        <taxon>Thiohalophilaceae</taxon>
        <taxon>Thiohalophilus</taxon>
    </lineage>
</organism>
<dbReference type="PANTHER" id="PTHR36529">
    <property type="entry name" value="SLL1095 PROTEIN"/>
    <property type="match status" value="1"/>
</dbReference>
<dbReference type="Gene3D" id="3.90.550.10">
    <property type="entry name" value="Spore Coat Polysaccharide Biosynthesis Protein SpsA, Chain A"/>
    <property type="match status" value="1"/>
</dbReference>
<protein>
    <recommendedName>
        <fullName evidence="3">Glycosyltransferase A (GT-A) superfamily protein (DUF2064 family)</fullName>
    </recommendedName>
</protein>
<dbReference type="Pfam" id="PF09837">
    <property type="entry name" value="DUF2064"/>
    <property type="match status" value="1"/>
</dbReference>
<gene>
    <name evidence="1" type="ORF">EDC23_1222</name>
</gene>
<evidence type="ECO:0000313" key="1">
    <source>
        <dbReference type="EMBL" id="TDY02838.1"/>
    </source>
</evidence>
<keyword evidence="2" id="KW-1185">Reference proteome</keyword>
<dbReference type="InterPro" id="IPR018641">
    <property type="entry name" value="Trfase_1_rSAM/seldom-assoc"/>
</dbReference>
<dbReference type="RefSeq" id="WP_243830725.1">
    <property type="nucleotide sequence ID" value="NZ_SOQX01000002.1"/>
</dbReference>
<evidence type="ECO:0008006" key="3">
    <source>
        <dbReference type="Google" id="ProtNLM"/>
    </source>
</evidence>
<accession>A0A4R8IQI4</accession>
<name>A0A4R8IQI4_9GAMM</name>
<comment type="caution">
    <text evidence="1">The sequence shown here is derived from an EMBL/GenBank/DDBJ whole genome shotgun (WGS) entry which is preliminary data.</text>
</comment>
<dbReference type="PANTHER" id="PTHR36529:SF1">
    <property type="entry name" value="GLYCOSYLTRANSFERASE"/>
    <property type="match status" value="1"/>
</dbReference>
<reference evidence="1 2" key="1">
    <citation type="submission" date="2019-03" db="EMBL/GenBank/DDBJ databases">
        <title>Genomic Encyclopedia of Type Strains, Phase IV (KMG-IV): sequencing the most valuable type-strain genomes for metagenomic binning, comparative biology and taxonomic classification.</title>
        <authorList>
            <person name="Goeker M."/>
        </authorList>
    </citation>
    <scope>NUCLEOTIDE SEQUENCE [LARGE SCALE GENOMIC DNA]</scope>
    <source>
        <strain evidence="1 2">DSM 16326</strain>
    </source>
</reference>
<dbReference type="Proteomes" id="UP000294914">
    <property type="component" value="Unassembled WGS sequence"/>
</dbReference>
<dbReference type="SUPFAM" id="SSF53448">
    <property type="entry name" value="Nucleotide-diphospho-sugar transferases"/>
    <property type="match status" value="1"/>
</dbReference>
<dbReference type="EMBL" id="SOQX01000002">
    <property type="protein sequence ID" value="TDY02838.1"/>
    <property type="molecule type" value="Genomic_DNA"/>
</dbReference>
<proteinExistence type="predicted"/>
<dbReference type="AlphaFoldDB" id="A0A4R8IQI4"/>
<dbReference type="NCBIfam" id="TIGR04282">
    <property type="entry name" value="glyco_like_cofC"/>
    <property type="match status" value="1"/>
</dbReference>
<sequence>MKQDAPTTAIMIFARAPVPGQVKTRLIPALGEKGAAELHARLLEQTLNTVTQLENVAIQLYCQPDTQHPLFRRSGDRTTLSLHPQQGNDLGERMSNAFSDHLPCYPKVLVVGCDCPALTPDDLRAVIEALDTQDAVIIPAHDGGYVLLGLKVFSPLIFSDIDWSTERVFEQTIRQLDAAGLQWIALEPKQDIDRPEDLIHCPEHLLTGVPDEMAG</sequence>